<dbReference type="GO" id="GO:0000150">
    <property type="term" value="F:DNA strand exchange activity"/>
    <property type="evidence" value="ECO:0007669"/>
    <property type="project" value="InterPro"/>
</dbReference>
<dbReference type="InterPro" id="IPR011109">
    <property type="entry name" value="DNA_bind_recombinase_dom"/>
</dbReference>
<dbReference type="PROSITE" id="PS51737">
    <property type="entry name" value="RECOMBINASE_DNA_BIND"/>
    <property type="match status" value="1"/>
</dbReference>
<evidence type="ECO:0000313" key="6">
    <source>
        <dbReference type="Proteomes" id="UP000512167"/>
    </source>
</evidence>
<dbReference type="KEGG" id="tbk:HF295_02770"/>
<protein>
    <submittedName>
        <fullName evidence="5">Recombinase family protein</fullName>
    </submittedName>
</protein>
<dbReference type="PANTHER" id="PTHR30461">
    <property type="entry name" value="DNA-INVERTASE FROM LAMBDOID PROPHAGE"/>
    <property type="match status" value="1"/>
</dbReference>
<dbReference type="PROSITE" id="PS51736">
    <property type="entry name" value="RECOMBINASES_3"/>
    <property type="match status" value="1"/>
</dbReference>
<dbReference type="GO" id="GO:0003677">
    <property type="term" value="F:DNA binding"/>
    <property type="evidence" value="ECO:0007669"/>
    <property type="project" value="UniProtKB-KW"/>
</dbReference>
<proteinExistence type="predicted"/>
<dbReference type="EMBL" id="CP051151">
    <property type="protein sequence ID" value="QLY39838.1"/>
    <property type="molecule type" value="Genomic_DNA"/>
</dbReference>
<dbReference type="InterPro" id="IPR006119">
    <property type="entry name" value="Resolv_N"/>
</dbReference>
<feature type="domain" description="Recombinase" evidence="4">
    <location>
        <begin position="177"/>
        <end position="304"/>
    </location>
</feature>
<evidence type="ECO:0000259" key="4">
    <source>
        <dbReference type="PROSITE" id="PS51737"/>
    </source>
</evidence>
<dbReference type="SMART" id="SM00857">
    <property type="entry name" value="Resolvase"/>
    <property type="match status" value="1"/>
</dbReference>
<accession>A0A7L6N3P3</accession>
<dbReference type="Proteomes" id="UP000512167">
    <property type="component" value="Chromosome"/>
</dbReference>
<dbReference type="SUPFAM" id="SSF53041">
    <property type="entry name" value="Resolvase-like"/>
    <property type="match status" value="1"/>
</dbReference>
<dbReference type="Gene3D" id="3.40.50.1390">
    <property type="entry name" value="Resolvase, N-terminal catalytic domain"/>
    <property type="match status" value="1"/>
</dbReference>
<evidence type="ECO:0000256" key="2">
    <source>
        <dbReference type="ARBA" id="ARBA00023172"/>
    </source>
</evidence>
<dbReference type="CDD" id="cd00338">
    <property type="entry name" value="Ser_Recombinase"/>
    <property type="match status" value="1"/>
</dbReference>
<name>A0A7L6N3P3_9MOLU</name>
<reference evidence="5 6" key="1">
    <citation type="submission" date="2020-04" db="EMBL/GenBank/DDBJ databases">
        <authorList>
            <person name="Zheng R.K."/>
            <person name="Sun C.M."/>
        </authorList>
    </citation>
    <scope>NUCLEOTIDE SEQUENCE [LARGE SCALE GENOMIC DNA]</scope>
    <source>
        <strain evidence="6">zrk29</strain>
    </source>
</reference>
<dbReference type="InterPro" id="IPR038109">
    <property type="entry name" value="DNA_bind_recomb_sf"/>
</dbReference>
<keyword evidence="6" id="KW-1185">Reference proteome</keyword>
<keyword evidence="1" id="KW-0238">DNA-binding</keyword>
<dbReference type="Pfam" id="PF07508">
    <property type="entry name" value="Recombinase"/>
    <property type="match status" value="1"/>
</dbReference>
<organism evidence="5 6">
    <name type="scientific">Hujiaoplasma nucleasis</name>
    <dbReference type="NCBI Taxonomy" id="2725268"/>
    <lineage>
        <taxon>Bacteria</taxon>
        <taxon>Bacillati</taxon>
        <taxon>Mycoplasmatota</taxon>
        <taxon>Mollicutes</taxon>
        <taxon>Candidatus Izemoplasmatales</taxon>
        <taxon>Hujiaoplasmataceae</taxon>
        <taxon>Hujiaoplasma</taxon>
    </lineage>
</organism>
<evidence type="ECO:0000256" key="1">
    <source>
        <dbReference type="ARBA" id="ARBA00023125"/>
    </source>
</evidence>
<dbReference type="AlphaFoldDB" id="A0A7L6N3P3"/>
<dbReference type="InterPro" id="IPR036162">
    <property type="entry name" value="Resolvase-like_N_sf"/>
</dbReference>
<dbReference type="RefSeq" id="WP_312032326.1">
    <property type="nucleotide sequence ID" value="NZ_CP051151.1"/>
</dbReference>
<gene>
    <name evidence="5" type="ORF">HF295_02770</name>
</gene>
<dbReference type="PANTHER" id="PTHR30461:SF2">
    <property type="entry name" value="SERINE RECOMBINASE PINE-RELATED"/>
    <property type="match status" value="1"/>
</dbReference>
<feature type="domain" description="Resolvase/invertase-type recombinase catalytic" evidence="3">
    <location>
        <begin position="22"/>
        <end position="170"/>
    </location>
</feature>
<evidence type="ECO:0000259" key="3">
    <source>
        <dbReference type="PROSITE" id="PS51736"/>
    </source>
</evidence>
<dbReference type="Gene3D" id="3.90.1750.20">
    <property type="entry name" value="Putative Large Serine Recombinase, Chain B, Domain 2"/>
    <property type="match status" value="1"/>
</dbReference>
<dbReference type="InterPro" id="IPR050639">
    <property type="entry name" value="SSR_resolvase"/>
</dbReference>
<sequence>MKEIKIIETPKVTYNNYQPLKRVAAYARVSTKLEMQSSSLALQIKHYAKVIIFNPDYVFAGIYADHGKSGTTMKKRDGLQSLLKKVYAGHIDLVLVKSLSRFARNTLDALNIITETRKLGVEFYFEKENISSLDPAIDMLFTMMASLAESESESMSQNISWSFQKNAQRGKVPLQKCLGYQITKDKKYVIDEDIAPHIKKLFQMKLKGYSNQDMIDYLKDHNIKTTKGSNITNATQLRCILTNEKYIGQLTYGKTYIKKINNDKATMINNGEKPKYIIRNHHEAIVDHDTFNQVQEFFQSKKTKYTTQKDNPYNQFVYSLMHDKYLHWKSKVPNKPEYDLLENEYKRKQGTPRIYSKTATHVTRKATIALARKFSELEAKFDKQVAKQLNNKPLERKLKNLGNDLKGYKDDYFKLIKKTILDPADKALIKELEDIIISKSIEYVRIEDEALPQKGSTSRVKEIKKAIKYIQLPMVEFPIDTMKQIFDKIVIADQENYIFVINTSDKPLTKEALKKVAEMNPLLESKCKGKNKSVEFVNWKIVIT</sequence>
<keyword evidence="2" id="KW-0233">DNA recombination</keyword>
<dbReference type="Pfam" id="PF00239">
    <property type="entry name" value="Resolvase"/>
    <property type="match status" value="1"/>
</dbReference>
<evidence type="ECO:0000313" key="5">
    <source>
        <dbReference type="EMBL" id="QLY39838.1"/>
    </source>
</evidence>